<keyword evidence="5" id="KW-0970">Cilium biogenesis/degradation</keyword>
<evidence type="ECO:0000256" key="8">
    <source>
        <dbReference type="ARBA" id="ARBA00023212"/>
    </source>
</evidence>
<evidence type="ECO:0000256" key="2">
    <source>
        <dbReference type="ARBA" id="ARBA00004300"/>
    </source>
</evidence>
<gene>
    <name evidence="13" type="ORF">SCF082_LOCUS28192</name>
</gene>
<evidence type="ECO:0000256" key="6">
    <source>
        <dbReference type="ARBA" id="ARBA00022927"/>
    </source>
</evidence>
<keyword evidence="4" id="KW-0963">Cytoplasm</keyword>
<dbReference type="InterPro" id="IPR001763">
    <property type="entry name" value="Rhodanese-like_dom"/>
</dbReference>
<feature type="non-terminal residue" evidence="13">
    <location>
        <position position="1"/>
    </location>
</feature>
<dbReference type="SUPFAM" id="SSF52821">
    <property type="entry name" value="Rhodanese/Cell cycle control phosphatase"/>
    <property type="match status" value="1"/>
</dbReference>
<feature type="region of interest" description="Disordered" evidence="11">
    <location>
        <begin position="189"/>
        <end position="224"/>
    </location>
</feature>
<dbReference type="PROSITE" id="PS50206">
    <property type="entry name" value="RHODANESE_3"/>
    <property type="match status" value="1"/>
</dbReference>
<evidence type="ECO:0000256" key="5">
    <source>
        <dbReference type="ARBA" id="ARBA00022794"/>
    </source>
</evidence>
<evidence type="ECO:0000259" key="12">
    <source>
        <dbReference type="PROSITE" id="PS50206"/>
    </source>
</evidence>
<evidence type="ECO:0000313" key="14">
    <source>
        <dbReference type="Proteomes" id="UP001642464"/>
    </source>
</evidence>
<keyword evidence="8" id="KW-0206">Cytoskeleton</keyword>
<dbReference type="PANTHER" id="PTHR44390">
    <property type="entry name" value="CENTROSOMAL PROTEIN OF 41 KDA"/>
    <property type="match status" value="1"/>
</dbReference>
<protein>
    <submittedName>
        <fullName evidence="13">Centrosomal protein of 41 kDa (Cep41) (Testis-specific gene A14 protein)</fullName>
    </submittedName>
</protein>
<proteinExistence type="inferred from homology"/>
<keyword evidence="14" id="KW-1185">Reference proteome</keyword>
<evidence type="ECO:0000256" key="3">
    <source>
        <dbReference type="ARBA" id="ARBA00022448"/>
    </source>
</evidence>
<dbReference type="InterPro" id="IPR051889">
    <property type="entry name" value="CEP41"/>
</dbReference>
<organism evidence="13 14">
    <name type="scientific">Durusdinium trenchii</name>
    <dbReference type="NCBI Taxonomy" id="1381693"/>
    <lineage>
        <taxon>Eukaryota</taxon>
        <taxon>Sar</taxon>
        <taxon>Alveolata</taxon>
        <taxon>Dinophyceae</taxon>
        <taxon>Suessiales</taxon>
        <taxon>Symbiodiniaceae</taxon>
        <taxon>Durusdinium</taxon>
    </lineage>
</organism>
<evidence type="ECO:0000256" key="1">
    <source>
        <dbReference type="ARBA" id="ARBA00004120"/>
    </source>
</evidence>
<keyword evidence="3" id="KW-0813">Transport</keyword>
<dbReference type="Gene3D" id="3.40.250.10">
    <property type="entry name" value="Rhodanese-like domain"/>
    <property type="match status" value="1"/>
</dbReference>
<comment type="similarity">
    <text evidence="10">Belongs to the CEP41 family.</text>
</comment>
<keyword evidence="9" id="KW-0966">Cell projection</keyword>
<evidence type="ECO:0000313" key="13">
    <source>
        <dbReference type="EMBL" id="CAK9051340.1"/>
    </source>
</evidence>
<dbReference type="CDD" id="cd00158">
    <property type="entry name" value="RHOD"/>
    <property type="match status" value="1"/>
</dbReference>
<evidence type="ECO:0000256" key="11">
    <source>
        <dbReference type="SAM" id="MobiDB-lite"/>
    </source>
</evidence>
<dbReference type="InterPro" id="IPR036873">
    <property type="entry name" value="Rhodanese-like_dom_sf"/>
</dbReference>
<dbReference type="Proteomes" id="UP001642464">
    <property type="component" value="Unassembled WGS sequence"/>
</dbReference>
<evidence type="ECO:0000256" key="7">
    <source>
        <dbReference type="ARBA" id="ARBA00023069"/>
    </source>
</evidence>
<feature type="domain" description="Rhodanese" evidence="12">
    <location>
        <begin position="88"/>
        <end position="179"/>
    </location>
</feature>
<dbReference type="PANTHER" id="PTHR44390:SF1">
    <property type="entry name" value="CENTROSOMAL PROTEIN OF 41 KDA"/>
    <property type="match status" value="1"/>
</dbReference>
<comment type="subcellular location">
    <subcellularLocation>
        <location evidence="1">Cytoplasm</location>
        <location evidence="1">Cytoskeleton</location>
        <location evidence="1">Cilium basal body</location>
    </subcellularLocation>
    <subcellularLocation>
        <location evidence="2">Cytoplasm</location>
        <location evidence="2">Cytoskeleton</location>
        <location evidence="2">Microtubule organizing center</location>
        <location evidence="2">Centrosome</location>
    </subcellularLocation>
</comment>
<sequence>VLEKKIPRNPKYANVRGSLDTGHTRRKVKHISTKEFLKRQNELFSRIKARELGEWLEFDPIHEREDGGERLETTSPGSSATVSSSQIALVLDVRELAEFETCHIKTAVSYPLVNINQDRFTADMYRFKNRPGKVIVVYDDDERFSSLAARLLVERGFDNVRLLTGGLKVFGNANGHQLQGQLPEHLIKPAATSPTDSSVSRRELRQRRRALESPRSSQFGSSASSCAYSVAGSTTSSVASHRSTFARAPRWKADPSAVQRHREAVAKLHK</sequence>
<feature type="region of interest" description="Disordered" evidence="11">
    <location>
        <begin position="237"/>
        <end position="270"/>
    </location>
</feature>
<dbReference type="EMBL" id="CAXAMM010022186">
    <property type="protein sequence ID" value="CAK9051340.1"/>
    <property type="molecule type" value="Genomic_DNA"/>
</dbReference>
<keyword evidence="7" id="KW-0969">Cilium</keyword>
<evidence type="ECO:0000256" key="9">
    <source>
        <dbReference type="ARBA" id="ARBA00023273"/>
    </source>
</evidence>
<dbReference type="Pfam" id="PF00581">
    <property type="entry name" value="Rhodanese"/>
    <property type="match status" value="1"/>
</dbReference>
<feature type="compositionally biased region" description="Basic and acidic residues" evidence="11">
    <location>
        <begin position="260"/>
        <end position="270"/>
    </location>
</feature>
<evidence type="ECO:0000256" key="4">
    <source>
        <dbReference type="ARBA" id="ARBA00022490"/>
    </source>
</evidence>
<reference evidence="13 14" key="1">
    <citation type="submission" date="2024-02" db="EMBL/GenBank/DDBJ databases">
        <authorList>
            <person name="Chen Y."/>
            <person name="Shah S."/>
            <person name="Dougan E. K."/>
            <person name="Thang M."/>
            <person name="Chan C."/>
        </authorList>
    </citation>
    <scope>NUCLEOTIDE SEQUENCE [LARGE SCALE GENOMIC DNA]</scope>
</reference>
<accession>A0ABP0MIM2</accession>
<dbReference type="SMART" id="SM00450">
    <property type="entry name" value="RHOD"/>
    <property type="match status" value="1"/>
</dbReference>
<comment type="caution">
    <text evidence="13">The sequence shown here is derived from an EMBL/GenBank/DDBJ whole genome shotgun (WGS) entry which is preliminary data.</text>
</comment>
<feature type="compositionally biased region" description="Low complexity" evidence="11">
    <location>
        <begin position="213"/>
        <end position="224"/>
    </location>
</feature>
<evidence type="ECO:0000256" key="10">
    <source>
        <dbReference type="ARBA" id="ARBA00038465"/>
    </source>
</evidence>
<keyword evidence="6" id="KW-0653">Protein transport</keyword>
<name>A0ABP0MIM2_9DINO</name>